<evidence type="ECO:0000313" key="3">
    <source>
        <dbReference type="EMBL" id="SHJ94183.1"/>
    </source>
</evidence>
<organism evidence="3 4">
    <name type="scientific">Anaerotignum lactatifermentans DSM 14214</name>
    <dbReference type="NCBI Taxonomy" id="1121323"/>
    <lineage>
        <taxon>Bacteria</taxon>
        <taxon>Bacillati</taxon>
        <taxon>Bacillota</taxon>
        <taxon>Clostridia</taxon>
        <taxon>Lachnospirales</taxon>
        <taxon>Anaerotignaceae</taxon>
        <taxon>Anaerotignum</taxon>
    </lineage>
</organism>
<dbReference type="InterPro" id="IPR037108">
    <property type="entry name" value="TM1727-like_C_sf"/>
</dbReference>
<dbReference type="InterPro" id="IPR008927">
    <property type="entry name" value="6-PGluconate_DH-like_C_sf"/>
</dbReference>
<dbReference type="PANTHER" id="PTHR40459:SF1">
    <property type="entry name" value="CONSERVED HYPOTHETICAL ALANINE AND LEUCINE RICH PROTEIN"/>
    <property type="match status" value="1"/>
</dbReference>
<dbReference type="Proteomes" id="UP000183975">
    <property type="component" value="Unassembled WGS sequence"/>
</dbReference>
<dbReference type="Gene3D" id="1.10.1040.20">
    <property type="entry name" value="ProC-like, C-terminal domain"/>
    <property type="match status" value="1"/>
</dbReference>
<protein>
    <submittedName>
        <fullName evidence="3">Predicted oxidoreductase, contains short-chain dehydrogenase (SDR) and DUF2520 domains</fullName>
    </submittedName>
</protein>
<dbReference type="SUPFAM" id="SSF51735">
    <property type="entry name" value="NAD(P)-binding Rossmann-fold domains"/>
    <property type="match status" value="1"/>
</dbReference>
<accession>A0A1M6NEU5</accession>
<dbReference type="PANTHER" id="PTHR40459">
    <property type="entry name" value="CONSERVED HYPOTHETICAL ALANINE AND LEUCINE RICH PROTEIN"/>
    <property type="match status" value="1"/>
</dbReference>
<feature type="domain" description="DUF2520" evidence="2">
    <location>
        <begin position="133"/>
        <end position="264"/>
    </location>
</feature>
<name>A0A1M6NEU5_9FIRM</name>
<dbReference type="OrthoDB" id="9810755at2"/>
<feature type="domain" description="Pyrroline-5-carboxylate reductase catalytic N-terminal" evidence="1">
    <location>
        <begin position="2"/>
        <end position="78"/>
    </location>
</feature>
<dbReference type="Pfam" id="PF03807">
    <property type="entry name" value="F420_oxidored"/>
    <property type="match status" value="1"/>
</dbReference>
<dbReference type="InterPro" id="IPR018931">
    <property type="entry name" value="DUF2520"/>
</dbReference>
<dbReference type="InterPro" id="IPR028939">
    <property type="entry name" value="P5C_Rdtase_cat_N"/>
</dbReference>
<reference evidence="3 4" key="1">
    <citation type="submission" date="2016-11" db="EMBL/GenBank/DDBJ databases">
        <authorList>
            <person name="Jaros S."/>
            <person name="Januszkiewicz K."/>
            <person name="Wedrychowicz H."/>
        </authorList>
    </citation>
    <scope>NUCLEOTIDE SEQUENCE [LARGE SCALE GENOMIC DNA]</scope>
    <source>
        <strain evidence="3 4">DSM 14214</strain>
    </source>
</reference>
<proteinExistence type="predicted"/>
<gene>
    <name evidence="3" type="ORF">SAMN02745138_00840</name>
</gene>
<sequence>MKVGFIGAGKVGFSLGKYLKSHGVDVVGYYSKTPESAKSAADFTETKVYVTIVDIVRDSDTLFVTVPDGQICMVWDCIKNLDIKNKNICHCSGSISSAAFFDGEKLGASVYSVHPLYAVSSKYDTYKELGQAYFTLEGSADHLQEMKDLLRDAGCKVIVMDSENKSLYHCGAVVVSNLVTGLYSLGVHILENCGFEEKDAQKALIPLFLGNAQAVAEKGPVDALTGPVERADVSTIEKHIQSIQNISDAKAGADLMKIYLLLSEQLLAIAGEKHPERDYVNVAEVIDDEKHSIHI</sequence>
<keyword evidence="4" id="KW-1185">Reference proteome</keyword>
<dbReference type="EMBL" id="FRAH01000010">
    <property type="protein sequence ID" value="SHJ94183.1"/>
    <property type="molecule type" value="Genomic_DNA"/>
</dbReference>
<dbReference type="Pfam" id="PF10728">
    <property type="entry name" value="DUF2520"/>
    <property type="match status" value="1"/>
</dbReference>
<dbReference type="InterPro" id="IPR036291">
    <property type="entry name" value="NAD(P)-bd_dom_sf"/>
</dbReference>
<dbReference type="Gene3D" id="3.40.50.720">
    <property type="entry name" value="NAD(P)-binding Rossmann-like Domain"/>
    <property type="match status" value="1"/>
</dbReference>
<evidence type="ECO:0000313" key="4">
    <source>
        <dbReference type="Proteomes" id="UP000183975"/>
    </source>
</evidence>
<evidence type="ECO:0000259" key="1">
    <source>
        <dbReference type="Pfam" id="PF03807"/>
    </source>
</evidence>
<dbReference type="SUPFAM" id="SSF48179">
    <property type="entry name" value="6-phosphogluconate dehydrogenase C-terminal domain-like"/>
    <property type="match status" value="1"/>
</dbReference>
<evidence type="ECO:0000259" key="2">
    <source>
        <dbReference type="Pfam" id="PF10728"/>
    </source>
</evidence>
<dbReference type="AlphaFoldDB" id="A0A1M6NEU5"/>